<dbReference type="EMBL" id="DF820471">
    <property type="protein sequence ID" value="GAK60026.1"/>
    <property type="molecule type" value="Genomic_DNA"/>
</dbReference>
<reference evidence="1" key="1">
    <citation type="journal article" date="2015" name="PeerJ">
        <title>First genomic representation of candidate bacterial phylum KSB3 points to enhanced environmental sensing as a trigger of wastewater bulking.</title>
        <authorList>
            <person name="Sekiguchi Y."/>
            <person name="Ohashi A."/>
            <person name="Parks D.H."/>
            <person name="Yamauchi T."/>
            <person name="Tyson G.W."/>
            <person name="Hugenholtz P."/>
        </authorList>
    </citation>
    <scope>NUCLEOTIDE SEQUENCE [LARGE SCALE GENOMIC DNA]</scope>
</reference>
<dbReference type="SUPFAM" id="SSF53187">
    <property type="entry name" value="Zn-dependent exopeptidases"/>
    <property type="match status" value="1"/>
</dbReference>
<dbReference type="eggNOG" id="COG3608">
    <property type="taxonomic scope" value="Bacteria"/>
</dbReference>
<sequence length="390" mass="43584">MSEQRLQQMKIAVLCLVGLAMFGAGVDFHRHRTYKEAVVLGSGVTAVKNLSDYFAPLKGTVNDCHIYILDSGNPGGTMMVIGGTHPEEPAGNLTAQILIENAQLTQGKLVVVTRANRSASTVTRPGDAYPQFYHIKTNWGEKRFRMGDRWSNPLDSWPDPEVYVNYPSGQMLAYMDIRNLNRTWPGKANGTITEQTCYAFTKVIEAEEVDLFIDLHEAELEYPVISTIVAHQKAQEIAAMASMILTGDEFEQPIGMEYSPPTLHGLSHREVGDFTRAASLLLEAPEPFLDRVRAVTDEALLLSGKDPFVMKAGEHGLLYEDIDEQGWPIDVRVGRHCSSILQIAQTWSEFNFDKPIMIENTPRYAEVIEHGVGHYFLNPAEVDPQRVVYD</sequence>
<evidence type="ECO:0000313" key="2">
    <source>
        <dbReference type="Proteomes" id="UP000030661"/>
    </source>
</evidence>
<dbReference type="Proteomes" id="UP000030661">
    <property type="component" value="Unassembled WGS sequence"/>
</dbReference>
<organism evidence="1">
    <name type="scientific">Vecturithrix granuli</name>
    <dbReference type="NCBI Taxonomy" id="1499967"/>
    <lineage>
        <taxon>Bacteria</taxon>
        <taxon>Candidatus Moduliflexota</taxon>
        <taxon>Candidatus Vecturitrichia</taxon>
        <taxon>Candidatus Vecturitrichales</taxon>
        <taxon>Candidatus Vecturitrichaceae</taxon>
        <taxon>Candidatus Vecturithrix</taxon>
    </lineage>
</organism>
<proteinExistence type="predicted"/>
<dbReference type="STRING" id="1499967.U27_07013"/>
<dbReference type="AlphaFoldDB" id="A0A081C621"/>
<dbReference type="Gene3D" id="3.40.630.10">
    <property type="entry name" value="Zn peptidases"/>
    <property type="match status" value="1"/>
</dbReference>
<dbReference type="HOGENOM" id="CLU_060714_0_0_0"/>
<protein>
    <submittedName>
        <fullName evidence="1">Predicted deacylase</fullName>
    </submittedName>
</protein>
<gene>
    <name evidence="1" type="ORF">U27_07013</name>
</gene>
<accession>A0A081C621</accession>
<evidence type="ECO:0000313" key="1">
    <source>
        <dbReference type="EMBL" id="GAK60026.1"/>
    </source>
</evidence>
<name>A0A081C621_VECG1</name>
<keyword evidence="2" id="KW-1185">Reference proteome</keyword>